<dbReference type="RefSeq" id="WP_064281115.1">
    <property type="nucleotide sequence ID" value="NZ_LWCS01000016.1"/>
</dbReference>
<dbReference type="GO" id="GO:0008726">
    <property type="term" value="F:alkanesulfonate monooxygenase activity"/>
    <property type="evidence" value="ECO:0007669"/>
    <property type="project" value="TreeGrafter"/>
</dbReference>
<keyword evidence="3" id="KW-0560">Oxidoreductase</keyword>
<dbReference type="Pfam" id="PF00296">
    <property type="entry name" value="Bac_luciferase"/>
    <property type="match status" value="1"/>
</dbReference>
<name>A0A178M067_MYCIR</name>
<dbReference type="InterPro" id="IPR019921">
    <property type="entry name" value="Lucif-like_OxRdtase_Rv2161c"/>
</dbReference>
<keyword evidence="2" id="KW-0288">FMN</keyword>
<keyword evidence="1" id="KW-0285">Flavoprotein</keyword>
<proteinExistence type="predicted"/>
<comment type="caution">
    <text evidence="6">The sequence shown here is derived from an EMBL/GenBank/DDBJ whole genome shotgun (WGS) entry which is preliminary data.</text>
</comment>
<dbReference type="OrthoDB" id="9781803at2"/>
<evidence type="ECO:0000313" key="7">
    <source>
        <dbReference type="Proteomes" id="UP000078396"/>
    </source>
</evidence>
<dbReference type="Gene3D" id="3.20.20.30">
    <property type="entry name" value="Luciferase-like domain"/>
    <property type="match status" value="1"/>
</dbReference>
<dbReference type="PANTHER" id="PTHR42847:SF4">
    <property type="entry name" value="ALKANESULFONATE MONOOXYGENASE-RELATED"/>
    <property type="match status" value="1"/>
</dbReference>
<dbReference type="SUPFAM" id="SSF51679">
    <property type="entry name" value="Bacterial luciferase-like"/>
    <property type="match status" value="1"/>
</dbReference>
<accession>A0A178M067</accession>
<reference evidence="6 7" key="1">
    <citation type="submission" date="2016-04" db="EMBL/GenBank/DDBJ databases">
        <title>Draft Genome Sequences of Staphylococcus capitis Strain H36, S. capitis Strain H65, S. cohnii Strain H62, S. hominis Strain H69, Mycobacterium iranicum Strain H39, Plantibacter sp. Strain H53, Pseudomonas oryzihabitans Strain H72, and Microbacterium sp. Strain H83, isolated from residential settings.</title>
        <authorList>
            <person name="Lymperopoulou D."/>
            <person name="Adams R.I."/>
            <person name="Lindow S."/>
            <person name="Coil D.A."/>
            <person name="Jospin G."/>
            <person name="Eisen J.A."/>
        </authorList>
    </citation>
    <scope>NUCLEOTIDE SEQUENCE [LARGE SCALE GENOMIC DNA]</scope>
    <source>
        <strain evidence="6 7">H39</strain>
    </source>
</reference>
<dbReference type="InterPro" id="IPR011251">
    <property type="entry name" value="Luciferase-like_dom"/>
</dbReference>
<dbReference type="InterPro" id="IPR036661">
    <property type="entry name" value="Luciferase-like_sf"/>
</dbReference>
<dbReference type="GO" id="GO:0046306">
    <property type="term" value="P:alkanesulfonate catabolic process"/>
    <property type="evidence" value="ECO:0007669"/>
    <property type="project" value="TreeGrafter"/>
</dbReference>
<gene>
    <name evidence="6" type="ORF">A4X20_16775</name>
</gene>
<evidence type="ECO:0000256" key="4">
    <source>
        <dbReference type="ARBA" id="ARBA00023033"/>
    </source>
</evidence>
<evidence type="ECO:0000256" key="2">
    <source>
        <dbReference type="ARBA" id="ARBA00022643"/>
    </source>
</evidence>
<sequence length="291" mass="32230">MQFWSGATFLDTTDVLPLARMLDEAGFDGMVTSDHMICPRQLQSTYPDSDSGTPPWPPETAWPDAWVLTGAMAAVTTRLRFSNAVYIAPARPLLEVVKQVATAAVLSGGRVTLAAGVGWMREEYALMGQDFSTRGKRLDEMIPALRALWQGGWVSWNGEHYQVPEMMIEPHPPGPVPIFCGGESEAALRRAARLCDGWVGYAYRWDDAVGYARRLTELRKQYGRLDEPFDILLALMEPPSVDLYRRAADAGITSVMVAPWMGVQGGDAQGPERFRKPVELFAENIIAKVRP</sequence>
<organism evidence="6 7">
    <name type="scientific">Mycolicibacterium iranicum</name>
    <name type="common">Mycobacterium iranicum</name>
    <dbReference type="NCBI Taxonomy" id="912594"/>
    <lineage>
        <taxon>Bacteria</taxon>
        <taxon>Bacillati</taxon>
        <taxon>Actinomycetota</taxon>
        <taxon>Actinomycetes</taxon>
        <taxon>Mycobacteriales</taxon>
        <taxon>Mycobacteriaceae</taxon>
        <taxon>Mycolicibacterium</taxon>
    </lineage>
</organism>
<feature type="domain" description="Luciferase-like" evidence="5">
    <location>
        <begin position="13"/>
        <end position="234"/>
    </location>
</feature>
<dbReference type="AlphaFoldDB" id="A0A178M067"/>
<evidence type="ECO:0000256" key="3">
    <source>
        <dbReference type="ARBA" id="ARBA00023002"/>
    </source>
</evidence>
<dbReference type="InterPro" id="IPR050172">
    <property type="entry name" value="SsuD_RutA_monooxygenase"/>
</dbReference>
<keyword evidence="4" id="KW-0503">Monooxygenase</keyword>
<dbReference type="NCBIfam" id="TIGR03619">
    <property type="entry name" value="F420_Rv2161c"/>
    <property type="match status" value="1"/>
</dbReference>
<dbReference type="PANTHER" id="PTHR42847">
    <property type="entry name" value="ALKANESULFONATE MONOOXYGENASE"/>
    <property type="match status" value="1"/>
</dbReference>
<dbReference type="EMBL" id="LWCS01000016">
    <property type="protein sequence ID" value="OAN39735.1"/>
    <property type="molecule type" value="Genomic_DNA"/>
</dbReference>
<evidence type="ECO:0000259" key="5">
    <source>
        <dbReference type="Pfam" id="PF00296"/>
    </source>
</evidence>
<evidence type="ECO:0000256" key="1">
    <source>
        <dbReference type="ARBA" id="ARBA00022630"/>
    </source>
</evidence>
<evidence type="ECO:0000313" key="6">
    <source>
        <dbReference type="EMBL" id="OAN39735.1"/>
    </source>
</evidence>
<dbReference type="Proteomes" id="UP000078396">
    <property type="component" value="Unassembled WGS sequence"/>
</dbReference>
<protein>
    <submittedName>
        <fullName evidence="6">LLM class F420-dependent oxidoreductase</fullName>
    </submittedName>
</protein>